<gene>
    <name evidence="7" type="ORF">GCM10010102_33420</name>
</gene>
<proteinExistence type="predicted"/>
<keyword evidence="5 6" id="KW-0472">Membrane</keyword>
<dbReference type="GO" id="GO:0015658">
    <property type="term" value="F:branched-chain amino acid transmembrane transporter activity"/>
    <property type="evidence" value="ECO:0007669"/>
    <property type="project" value="InterPro"/>
</dbReference>
<feature type="transmembrane region" description="Helical" evidence="6">
    <location>
        <begin position="160"/>
        <end position="180"/>
    </location>
</feature>
<keyword evidence="2" id="KW-1003">Cell membrane</keyword>
<evidence type="ECO:0000256" key="5">
    <source>
        <dbReference type="ARBA" id="ARBA00023136"/>
    </source>
</evidence>
<dbReference type="EMBL" id="BMPT01000015">
    <property type="protein sequence ID" value="GGM35357.1"/>
    <property type="molecule type" value="Genomic_DNA"/>
</dbReference>
<dbReference type="Proteomes" id="UP000655589">
    <property type="component" value="Unassembled WGS sequence"/>
</dbReference>
<comment type="subcellular location">
    <subcellularLocation>
        <location evidence="1">Cell membrane</location>
        <topology evidence="1">Multi-pass membrane protein</topology>
    </subcellularLocation>
</comment>
<dbReference type="Pfam" id="PF02653">
    <property type="entry name" value="BPD_transp_2"/>
    <property type="match status" value="1"/>
</dbReference>
<dbReference type="InterPro" id="IPR043428">
    <property type="entry name" value="LivM-like"/>
</dbReference>
<dbReference type="AlphaFoldDB" id="A0A8H9GKV0"/>
<keyword evidence="4 6" id="KW-1133">Transmembrane helix</keyword>
<feature type="transmembrane region" description="Helical" evidence="6">
    <location>
        <begin position="213"/>
        <end position="233"/>
    </location>
</feature>
<accession>A0A8H9GKV0</accession>
<name>A0A8H9GKV0_9MICO</name>
<sequence length="328" mass="34860">MDELSRILIQALGQLIAPATAAYALAAIGLNLHFGYTGLLNIGQAGFMLMGAYGFAIATIEGAPFWLAFLVSAGAGALLALLLGIPTLKLRGDYLAIVTISAAEIIRFAGRSTLWADYTGGASGLAGSTYKGPFQALSPLPDGRTTIGPLEYLNNGSDSWWTRIFAWSVVLVAVLLVWLITRSPWGRVLKGIREDEDAVRALGKNVFAYKMQALVLGGVAGSLAGLLFVLPISVAPDNMGRTLTFFVWTVMLLGGAATLFGPVLGAMLFFFVYMLLRTGMRAGLADVMPAQNVEHLAGLMVGVALMCIVIFRPQGILGNKKELAFDVR</sequence>
<keyword evidence="8" id="KW-1185">Reference proteome</keyword>
<dbReference type="PANTHER" id="PTHR30482">
    <property type="entry name" value="HIGH-AFFINITY BRANCHED-CHAIN AMINO ACID TRANSPORT SYSTEM PERMEASE"/>
    <property type="match status" value="1"/>
</dbReference>
<evidence type="ECO:0000313" key="7">
    <source>
        <dbReference type="EMBL" id="GGM35357.1"/>
    </source>
</evidence>
<evidence type="ECO:0000256" key="1">
    <source>
        <dbReference type="ARBA" id="ARBA00004651"/>
    </source>
</evidence>
<dbReference type="PANTHER" id="PTHR30482:SF10">
    <property type="entry name" value="HIGH-AFFINITY BRANCHED-CHAIN AMINO ACID TRANSPORT PROTEIN BRAE"/>
    <property type="match status" value="1"/>
</dbReference>
<feature type="transmembrane region" description="Helical" evidence="6">
    <location>
        <begin position="245"/>
        <end position="276"/>
    </location>
</feature>
<feature type="transmembrane region" description="Helical" evidence="6">
    <location>
        <begin position="36"/>
        <end position="58"/>
    </location>
</feature>
<feature type="transmembrane region" description="Helical" evidence="6">
    <location>
        <begin position="65"/>
        <end position="85"/>
    </location>
</feature>
<dbReference type="GO" id="GO:0005886">
    <property type="term" value="C:plasma membrane"/>
    <property type="evidence" value="ECO:0007669"/>
    <property type="project" value="UniProtKB-SubCell"/>
</dbReference>
<reference evidence="7" key="2">
    <citation type="submission" date="2020-09" db="EMBL/GenBank/DDBJ databases">
        <authorList>
            <person name="Sun Q."/>
            <person name="Ohkuma M."/>
        </authorList>
    </citation>
    <scope>NUCLEOTIDE SEQUENCE</scope>
    <source>
        <strain evidence="7">JCM 3051</strain>
    </source>
</reference>
<evidence type="ECO:0000313" key="8">
    <source>
        <dbReference type="Proteomes" id="UP000655589"/>
    </source>
</evidence>
<keyword evidence="3 6" id="KW-0812">Transmembrane</keyword>
<dbReference type="RefSeq" id="WP_171102819.1">
    <property type="nucleotide sequence ID" value="NZ_BMPT01000015.1"/>
</dbReference>
<organism evidence="7 8">
    <name type="scientific">Promicromonospora citrea</name>
    <dbReference type="NCBI Taxonomy" id="43677"/>
    <lineage>
        <taxon>Bacteria</taxon>
        <taxon>Bacillati</taxon>
        <taxon>Actinomycetota</taxon>
        <taxon>Actinomycetes</taxon>
        <taxon>Micrococcales</taxon>
        <taxon>Promicromonosporaceae</taxon>
        <taxon>Promicromonospora</taxon>
    </lineage>
</organism>
<reference evidence="7" key="1">
    <citation type="journal article" date="2014" name="Int. J. Syst. Evol. Microbiol.">
        <title>Complete genome sequence of Corynebacterium casei LMG S-19264T (=DSM 44701T), isolated from a smear-ripened cheese.</title>
        <authorList>
            <consortium name="US DOE Joint Genome Institute (JGI-PGF)"/>
            <person name="Walter F."/>
            <person name="Albersmeier A."/>
            <person name="Kalinowski J."/>
            <person name="Ruckert C."/>
        </authorList>
    </citation>
    <scope>NUCLEOTIDE SEQUENCE</scope>
    <source>
        <strain evidence="7">JCM 3051</strain>
    </source>
</reference>
<protein>
    <submittedName>
        <fullName evidence="7">Branched-chain amino acid ABC transporter permease</fullName>
    </submittedName>
</protein>
<feature type="transmembrane region" description="Helical" evidence="6">
    <location>
        <begin position="296"/>
        <end position="313"/>
    </location>
</feature>
<dbReference type="InterPro" id="IPR001851">
    <property type="entry name" value="ABC_transp_permease"/>
</dbReference>
<dbReference type="CDD" id="cd06581">
    <property type="entry name" value="TM_PBP1_LivM_like"/>
    <property type="match status" value="1"/>
</dbReference>
<evidence type="ECO:0000256" key="4">
    <source>
        <dbReference type="ARBA" id="ARBA00022989"/>
    </source>
</evidence>
<evidence type="ECO:0000256" key="6">
    <source>
        <dbReference type="SAM" id="Phobius"/>
    </source>
</evidence>
<comment type="caution">
    <text evidence="7">The sequence shown here is derived from an EMBL/GenBank/DDBJ whole genome shotgun (WGS) entry which is preliminary data.</text>
</comment>
<evidence type="ECO:0000256" key="3">
    <source>
        <dbReference type="ARBA" id="ARBA00022692"/>
    </source>
</evidence>
<evidence type="ECO:0000256" key="2">
    <source>
        <dbReference type="ARBA" id="ARBA00022475"/>
    </source>
</evidence>